<reference evidence="2" key="1">
    <citation type="submission" date="2006-02" db="EMBL/GenBank/DDBJ databases">
        <title>Complete sequence of plasmid 1 of Rhodoferax ferrireducens DSM 15236.</title>
        <authorList>
            <person name="Copeland A."/>
            <person name="Lucas S."/>
            <person name="Lapidus A."/>
            <person name="Barry K."/>
            <person name="Detter J.C."/>
            <person name="Glavina del Rio T."/>
            <person name="Hammon N."/>
            <person name="Israni S."/>
            <person name="Pitluck S."/>
            <person name="Brettin T."/>
            <person name="Bruce D."/>
            <person name="Han C."/>
            <person name="Tapia R."/>
            <person name="Gilna P."/>
            <person name="Kiss H."/>
            <person name="Schmutz J."/>
            <person name="Larimer F."/>
            <person name="Land M."/>
            <person name="Kyrpides N."/>
            <person name="Ivanova N."/>
            <person name="Richardson P."/>
        </authorList>
    </citation>
    <scope>NUCLEOTIDE SEQUENCE [LARGE SCALE GENOMIC DNA]</scope>
    <source>
        <strain evidence="2">ATCC BAA-621 / DSM 15236 / T118</strain>
        <plasmid evidence="2">Plasmid pDSM15236</plasmid>
    </source>
</reference>
<sequence length="127" mass="14248">MADQSTLIYVFGATLEAIEHASGCALFAARFYGARHGLNEGFNDRSYAIPILDIDGNLIEFDRVWRSVNTFIEFSRERPQYTFFVADILAAATTEQARAFVKLFGRAPKNCLLCDELITLKSEIPTC</sequence>
<dbReference type="OrthoDB" id="489040at2"/>
<dbReference type="eggNOG" id="COG1595">
    <property type="taxonomic scope" value="Bacteria"/>
</dbReference>
<geneLocation type="plasmid" evidence="2">
    <name>pDSM15236</name>
</geneLocation>
<keyword evidence="1" id="KW-0614">Plasmid</keyword>
<dbReference type="KEGG" id="rfr:Rfer_4290"/>
<proteinExistence type="predicted"/>
<dbReference type="AlphaFoldDB" id="Q21QG8"/>
<dbReference type="HOGENOM" id="CLU_1968838_0_0_4"/>
<protein>
    <submittedName>
        <fullName evidence="1">Uncharacterized protein</fullName>
    </submittedName>
</protein>
<evidence type="ECO:0000313" key="1">
    <source>
        <dbReference type="EMBL" id="ABD71977.1"/>
    </source>
</evidence>
<name>Q21QG8_ALBFT</name>
<accession>Q21QG8</accession>
<dbReference type="EMBL" id="CP000268">
    <property type="protein sequence ID" value="ABD71977.1"/>
    <property type="molecule type" value="Genomic_DNA"/>
</dbReference>
<organism evidence="1 2">
    <name type="scientific">Albidiferax ferrireducens (strain ATCC BAA-621 / DSM 15236 / T118)</name>
    <name type="common">Rhodoferax ferrireducens</name>
    <dbReference type="NCBI Taxonomy" id="338969"/>
    <lineage>
        <taxon>Bacteria</taxon>
        <taxon>Pseudomonadati</taxon>
        <taxon>Pseudomonadota</taxon>
        <taxon>Betaproteobacteria</taxon>
        <taxon>Burkholderiales</taxon>
        <taxon>Comamonadaceae</taxon>
        <taxon>Rhodoferax</taxon>
    </lineage>
</organism>
<evidence type="ECO:0000313" key="2">
    <source>
        <dbReference type="Proteomes" id="UP000008332"/>
    </source>
</evidence>
<gene>
    <name evidence="1" type="ordered locus">Rfer_4290</name>
</gene>
<dbReference type="Proteomes" id="UP000008332">
    <property type="component" value="Plasmid unnamed1"/>
</dbReference>
<keyword evidence="2" id="KW-1185">Reference proteome</keyword>
<dbReference type="RefSeq" id="WP_011458762.1">
    <property type="nucleotide sequence ID" value="NC_007901.1"/>
</dbReference>